<name>A0ACC1Y804_MELAZ</name>
<keyword evidence="1" id="KW-0687">Ribonucleoprotein</keyword>
<protein>
    <submittedName>
        <fullName evidence="1">60S ribosomal protein L18a</fullName>
    </submittedName>
</protein>
<keyword evidence="1" id="KW-0689">Ribosomal protein</keyword>
<comment type="caution">
    <text evidence="1">The sequence shown here is derived from an EMBL/GenBank/DDBJ whole genome shotgun (WGS) entry which is preliminary data.</text>
</comment>
<reference evidence="1 2" key="1">
    <citation type="journal article" date="2023" name="Science">
        <title>Complex scaffold remodeling in plant triterpene biosynthesis.</title>
        <authorList>
            <person name="De La Pena R."/>
            <person name="Hodgson H."/>
            <person name="Liu J.C."/>
            <person name="Stephenson M.J."/>
            <person name="Martin A.C."/>
            <person name="Owen C."/>
            <person name="Harkess A."/>
            <person name="Leebens-Mack J."/>
            <person name="Jimenez L.E."/>
            <person name="Osbourn A."/>
            <person name="Sattely E.S."/>
        </authorList>
    </citation>
    <scope>NUCLEOTIDE SEQUENCE [LARGE SCALE GENOMIC DNA]</scope>
    <source>
        <strain evidence="2">cv. JPN11</strain>
        <tissue evidence="1">Leaf</tissue>
    </source>
</reference>
<evidence type="ECO:0000313" key="1">
    <source>
        <dbReference type="EMBL" id="KAJ4719705.1"/>
    </source>
</evidence>
<keyword evidence="2" id="KW-1185">Reference proteome</keyword>
<sequence length="161" mass="18108">MLSFKDCWNVFNGHGTSFRKQECYWNRARFEILTPFFFLIPGAIRKLLDVAVIVGEVYGNKEMVVQLRVDEGDFSLLGPSTNGGHSSGLYDKPLSCFGCGIGWFSFLLGFAFPPLWYYATVLYFSKYYLKDPRERSGLAASAIAALICTVAILISLLAVFW</sequence>
<accession>A0ACC1Y804</accession>
<dbReference type="EMBL" id="CM051397">
    <property type="protein sequence ID" value="KAJ4719705.1"/>
    <property type="molecule type" value="Genomic_DNA"/>
</dbReference>
<gene>
    <name evidence="1" type="ORF">OWV82_007641</name>
</gene>
<proteinExistence type="predicted"/>
<evidence type="ECO:0000313" key="2">
    <source>
        <dbReference type="Proteomes" id="UP001164539"/>
    </source>
</evidence>
<dbReference type="Proteomes" id="UP001164539">
    <property type="component" value="Chromosome 4"/>
</dbReference>
<organism evidence="1 2">
    <name type="scientific">Melia azedarach</name>
    <name type="common">Chinaberry tree</name>
    <dbReference type="NCBI Taxonomy" id="155640"/>
    <lineage>
        <taxon>Eukaryota</taxon>
        <taxon>Viridiplantae</taxon>
        <taxon>Streptophyta</taxon>
        <taxon>Embryophyta</taxon>
        <taxon>Tracheophyta</taxon>
        <taxon>Spermatophyta</taxon>
        <taxon>Magnoliopsida</taxon>
        <taxon>eudicotyledons</taxon>
        <taxon>Gunneridae</taxon>
        <taxon>Pentapetalae</taxon>
        <taxon>rosids</taxon>
        <taxon>malvids</taxon>
        <taxon>Sapindales</taxon>
        <taxon>Meliaceae</taxon>
        <taxon>Melia</taxon>
    </lineage>
</organism>